<dbReference type="STRING" id="305900.GV64_06355"/>
<comment type="caution">
    <text evidence="1">The sequence shown here is derived from an EMBL/GenBank/DDBJ whole genome shotgun (WGS) entry which is preliminary data.</text>
</comment>
<evidence type="ECO:0000313" key="1">
    <source>
        <dbReference type="EMBL" id="KEI70404.1"/>
    </source>
</evidence>
<organism evidence="1 2">
    <name type="scientific">Endozoicomonas elysicola</name>
    <dbReference type="NCBI Taxonomy" id="305900"/>
    <lineage>
        <taxon>Bacteria</taxon>
        <taxon>Pseudomonadati</taxon>
        <taxon>Pseudomonadota</taxon>
        <taxon>Gammaproteobacteria</taxon>
        <taxon>Oceanospirillales</taxon>
        <taxon>Endozoicomonadaceae</taxon>
        <taxon>Endozoicomonas</taxon>
    </lineage>
</organism>
<keyword evidence="2" id="KW-1185">Reference proteome</keyword>
<accession>A0A081K8C8</accession>
<dbReference type="Proteomes" id="UP000027997">
    <property type="component" value="Unassembled WGS sequence"/>
</dbReference>
<sequence length="63" mass="7218">MSLYKKLAIFFKYRKKTFKALGKNVQFKELDSKFLHTENIVLDNHCKILGKAYIDGSGGIHIG</sequence>
<name>A0A081K8C8_9GAMM</name>
<gene>
    <name evidence="1" type="ORF">GV64_06355</name>
</gene>
<evidence type="ECO:0000313" key="2">
    <source>
        <dbReference type="Proteomes" id="UP000027997"/>
    </source>
</evidence>
<proteinExistence type="predicted"/>
<dbReference type="EMBL" id="JOJP01000001">
    <property type="protein sequence ID" value="KEI70404.1"/>
    <property type="molecule type" value="Genomic_DNA"/>
</dbReference>
<protein>
    <submittedName>
        <fullName evidence="1">Uncharacterized protein</fullName>
    </submittedName>
</protein>
<reference evidence="1 2" key="1">
    <citation type="submission" date="2014-06" db="EMBL/GenBank/DDBJ databases">
        <title>Whole Genome Sequences of Three Symbiotic Endozoicomonas Bacteria.</title>
        <authorList>
            <person name="Neave M.J."/>
            <person name="Apprill A."/>
            <person name="Voolstra C.R."/>
        </authorList>
    </citation>
    <scope>NUCLEOTIDE SEQUENCE [LARGE SCALE GENOMIC DNA]</scope>
    <source>
        <strain evidence="1 2">DSM 22380</strain>
    </source>
</reference>
<dbReference type="RefSeq" id="WP_020581030.1">
    <property type="nucleotide sequence ID" value="NZ_JOJP01000001.1"/>
</dbReference>
<dbReference type="AlphaFoldDB" id="A0A081K8C8"/>